<dbReference type="NCBIfam" id="TIGR02271">
    <property type="entry name" value="YsnF/AvaK domain"/>
    <property type="match status" value="1"/>
</dbReference>
<accession>A0ABU6NTY7</accession>
<evidence type="ECO:0000259" key="2">
    <source>
        <dbReference type="Pfam" id="PF09557"/>
    </source>
</evidence>
<sequence>MSKEILGIYNSSDDLIHAIEGFQHKGYSMNDLSIIANTRDFPSAIQDETGVTSEELGGTDDVQSYERRGFVEGLAFPFTIDTHADQNTTSYSNYLVGLGFDETAAREYEEDINSGKILLLADKGIRNMTHNSVNTTGSNIDIDKTNNEEHSIKLHEEQLDVSKDRVQTGEVEVTKDVVEEQKTVHVPVTHEEVYVERRAVNNDTTDTTASIGDDETIRVPIVEEKVEVTKRPAVTEELVIGKRKVTETEQVTENIKREKARVETDGDAMVEETDIDTPLDNDRL</sequence>
<gene>
    <name evidence="3" type="ORF">P9271_04610</name>
</gene>
<name>A0ABU6NTY7_9BACI</name>
<feature type="compositionally biased region" description="Acidic residues" evidence="1">
    <location>
        <begin position="265"/>
        <end position="284"/>
    </location>
</feature>
<comment type="caution">
    <text evidence="3">The sequence shown here is derived from an EMBL/GenBank/DDBJ whole genome shotgun (WGS) entry which is preliminary data.</text>
</comment>
<evidence type="ECO:0000313" key="4">
    <source>
        <dbReference type="Proteomes" id="UP001342826"/>
    </source>
</evidence>
<keyword evidence="4" id="KW-1185">Reference proteome</keyword>
<dbReference type="Proteomes" id="UP001342826">
    <property type="component" value="Unassembled WGS sequence"/>
</dbReference>
<proteinExistence type="predicted"/>
<dbReference type="PANTHER" id="PTHR38463">
    <property type="entry name" value="STRESS RESPONSE PROTEIN YSNF"/>
    <property type="match status" value="1"/>
</dbReference>
<evidence type="ECO:0000256" key="1">
    <source>
        <dbReference type="SAM" id="MobiDB-lite"/>
    </source>
</evidence>
<dbReference type="RefSeq" id="WP_066231371.1">
    <property type="nucleotide sequence ID" value="NZ_JARTFQ010000010.1"/>
</dbReference>
<evidence type="ECO:0000313" key="3">
    <source>
        <dbReference type="EMBL" id="MED4400612.1"/>
    </source>
</evidence>
<feature type="domain" description="DUF2382" evidence="2">
    <location>
        <begin position="152"/>
        <end position="262"/>
    </location>
</feature>
<dbReference type="InterPro" id="IPR019060">
    <property type="entry name" value="DUF2382"/>
</dbReference>
<dbReference type="Pfam" id="PF09557">
    <property type="entry name" value="DUF2382"/>
    <property type="match status" value="1"/>
</dbReference>
<organism evidence="3 4">
    <name type="scientific">Metabacillus fastidiosus</name>
    <dbReference type="NCBI Taxonomy" id="1458"/>
    <lineage>
        <taxon>Bacteria</taxon>
        <taxon>Bacillati</taxon>
        <taxon>Bacillota</taxon>
        <taxon>Bacilli</taxon>
        <taxon>Bacillales</taxon>
        <taxon>Bacillaceae</taxon>
        <taxon>Metabacillus</taxon>
    </lineage>
</organism>
<feature type="region of interest" description="Disordered" evidence="1">
    <location>
        <begin position="256"/>
        <end position="284"/>
    </location>
</feature>
<dbReference type="PANTHER" id="PTHR38463:SF1">
    <property type="entry name" value="STRESS RESPONSE PROTEIN YSNF"/>
    <property type="match status" value="1"/>
</dbReference>
<dbReference type="EMBL" id="JARTFS010000004">
    <property type="protein sequence ID" value="MED4400612.1"/>
    <property type="molecule type" value="Genomic_DNA"/>
</dbReference>
<dbReference type="InterPro" id="IPR052967">
    <property type="entry name" value="Stress_Response_Assoc"/>
</dbReference>
<protein>
    <submittedName>
        <fullName evidence="3">YsnF/AvaK domain-containing protein</fullName>
    </submittedName>
</protein>
<dbReference type="GeneID" id="301141794"/>
<reference evidence="3 4" key="1">
    <citation type="submission" date="2023-03" db="EMBL/GenBank/DDBJ databases">
        <title>Bacillus Genome Sequencing.</title>
        <authorList>
            <person name="Dunlap C."/>
        </authorList>
    </citation>
    <scope>NUCLEOTIDE SEQUENCE [LARGE SCALE GENOMIC DNA]</scope>
    <source>
        <strain evidence="3 4">NRS-1717</strain>
    </source>
</reference>